<dbReference type="EMBL" id="ABCB02000018">
    <property type="protein sequence ID" value="EDO61411.1"/>
    <property type="molecule type" value="Genomic_DNA"/>
</dbReference>
<proteinExistence type="predicted"/>
<sequence>MCFGVLAVEVILFVSMPENRISCHITFDMGERALFLMPMYAVLASGVRFGRVFACHQNGTKQEA</sequence>
<dbReference type="AlphaFoldDB" id="A7VTB6"/>
<evidence type="ECO:0000313" key="2">
    <source>
        <dbReference type="Proteomes" id="UP000003490"/>
    </source>
</evidence>
<evidence type="ECO:0000313" key="1">
    <source>
        <dbReference type="EMBL" id="EDO61411.1"/>
    </source>
</evidence>
<name>A7VTB6_9FIRM</name>
<dbReference type="HOGENOM" id="CLU_2859791_0_0_9"/>
<protein>
    <submittedName>
        <fullName evidence="1">Uncharacterized protein</fullName>
    </submittedName>
</protein>
<accession>A7VTB6</accession>
<organism evidence="1 2">
    <name type="scientific">[Clostridium] leptum DSM 753</name>
    <dbReference type="NCBI Taxonomy" id="428125"/>
    <lineage>
        <taxon>Bacteria</taxon>
        <taxon>Bacillati</taxon>
        <taxon>Bacillota</taxon>
        <taxon>Clostridia</taxon>
        <taxon>Eubacteriales</taxon>
        <taxon>Oscillospiraceae</taxon>
        <taxon>Oscillospiraceae incertae sedis</taxon>
    </lineage>
</organism>
<reference evidence="1 2" key="2">
    <citation type="submission" date="2007-08" db="EMBL/GenBank/DDBJ databases">
        <authorList>
            <person name="Fulton L."/>
            <person name="Clifton S."/>
            <person name="Fulton B."/>
            <person name="Xu J."/>
            <person name="Minx P."/>
            <person name="Pepin K.H."/>
            <person name="Johnson M."/>
            <person name="Thiruvilangam P."/>
            <person name="Bhonagiri V."/>
            <person name="Nash W.E."/>
            <person name="Wang C."/>
            <person name="Mardis E.R."/>
            <person name="Wilson R.K."/>
        </authorList>
    </citation>
    <scope>NUCLEOTIDE SEQUENCE [LARGE SCALE GENOMIC DNA]</scope>
    <source>
        <strain evidence="1 2">DSM 753</strain>
    </source>
</reference>
<dbReference type="Proteomes" id="UP000003490">
    <property type="component" value="Unassembled WGS sequence"/>
</dbReference>
<reference evidence="1 2" key="1">
    <citation type="submission" date="2007-08" db="EMBL/GenBank/DDBJ databases">
        <title>Draft genome sequence of Clostridium leptum (DSM 753).</title>
        <authorList>
            <person name="Sudarsanam P."/>
            <person name="Ley R."/>
            <person name="Guruge J."/>
            <person name="Turnbaugh P.J."/>
            <person name="Mahowald M."/>
            <person name="Liep D."/>
            <person name="Gordon J."/>
        </authorList>
    </citation>
    <scope>NUCLEOTIDE SEQUENCE [LARGE SCALE GENOMIC DNA]</scope>
    <source>
        <strain evidence="1 2">DSM 753</strain>
    </source>
</reference>
<gene>
    <name evidence="1" type="ORF">CLOLEP_01807</name>
</gene>
<comment type="caution">
    <text evidence="1">The sequence shown here is derived from an EMBL/GenBank/DDBJ whole genome shotgun (WGS) entry which is preliminary data.</text>
</comment>